<sequence>QLADQSHLSKTSIKRIKTYWLSQPPPLMQSSFRERHLVFDGTYFSHVYCLLIFWDPCRHGVVTTYFCAKESYFVCVPWFTALKQQGLHPHSITMDGNTQIIRAIREVWPGCTIQRCLYHIQRQGLMWLRRYPKSELARELKHILSLLTFIKTHSQEEEWWRLYNHWRLQFKEQLRVLDIHNKVDSDIVRTFRMVENAAQDMFHFLDDRHIPSTSNGAESYFSWLKDHYKKHRGLRKTHLENYLLWYVYLNKTQN</sequence>
<dbReference type="Pfam" id="PF00872">
    <property type="entry name" value="Transposase_mut"/>
    <property type="match status" value="1"/>
</dbReference>
<name>A0A1F5FI84_9BACT</name>
<evidence type="ECO:0000256" key="1">
    <source>
        <dbReference type="ARBA" id="ARBA00002190"/>
    </source>
</evidence>
<keyword evidence="5" id="KW-0233">DNA recombination</keyword>
<evidence type="ECO:0000256" key="3">
    <source>
        <dbReference type="ARBA" id="ARBA00022578"/>
    </source>
</evidence>
<gene>
    <name evidence="6" type="ORF">A2368_01285</name>
</gene>
<evidence type="ECO:0000256" key="2">
    <source>
        <dbReference type="ARBA" id="ARBA00010961"/>
    </source>
</evidence>
<dbReference type="AlphaFoldDB" id="A0A1F5FI84"/>
<evidence type="ECO:0000313" key="6">
    <source>
        <dbReference type="EMBL" id="OGD79358.1"/>
    </source>
</evidence>
<protein>
    <recommendedName>
        <fullName evidence="8">MULE transposase domain-containing protein</fullName>
    </recommendedName>
</protein>
<evidence type="ECO:0008006" key="8">
    <source>
        <dbReference type="Google" id="ProtNLM"/>
    </source>
</evidence>
<proteinExistence type="inferred from homology"/>
<dbReference type="Proteomes" id="UP000176682">
    <property type="component" value="Unassembled WGS sequence"/>
</dbReference>
<comment type="function">
    <text evidence="1">Required for the transposition of the insertion element.</text>
</comment>
<dbReference type="GO" id="GO:0003677">
    <property type="term" value="F:DNA binding"/>
    <property type="evidence" value="ECO:0007669"/>
    <property type="project" value="UniProtKB-KW"/>
</dbReference>
<evidence type="ECO:0000256" key="4">
    <source>
        <dbReference type="ARBA" id="ARBA00023125"/>
    </source>
</evidence>
<comment type="caution">
    <text evidence="6">The sequence shown here is derived from an EMBL/GenBank/DDBJ whole genome shotgun (WGS) entry which is preliminary data.</text>
</comment>
<dbReference type="GO" id="GO:0004803">
    <property type="term" value="F:transposase activity"/>
    <property type="evidence" value="ECO:0007669"/>
    <property type="project" value="InterPro"/>
</dbReference>
<dbReference type="GO" id="GO:0006313">
    <property type="term" value="P:DNA transposition"/>
    <property type="evidence" value="ECO:0007669"/>
    <property type="project" value="InterPro"/>
</dbReference>
<evidence type="ECO:0000313" key="7">
    <source>
        <dbReference type="Proteomes" id="UP000176682"/>
    </source>
</evidence>
<keyword evidence="3" id="KW-0815">Transposition</keyword>
<feature type="non-terminal residue" evidence="6">
    <location>
        <position position="1"/>
    </location>
</feature>
<reference evidence="6 7" key="1">
    <citation type="journal article" date="2016" name="Nat. Commun.">
        <title>Thousands of microbial genomes shed light on interconnected biogeochemical processes in an aquifer system.</title>
        <authorList>
            <person name="Anantharaman K."/>
            <person name="Brown C.T."/>
            <person name="Hug L.A."/>
            <person name="Sharon I."/>
            <person name="Castelle C.J."/>
            <person name="Probst A.J."/>
            <person name="Thomas B.C."/>
            <person name="Singh A."/>
            <person name="Wilkins M.J."/>
            <person name="Karaoz U."/>
            <person name="Brodie E.L."/>
            <person name="Williams K.H."/>
            <person name="Hubbard S.S."/>
            <person name="Banfield J.F."/>
        </authorList>
    </citation>
    <scope>NUCLEOTIDE SEQUENCE [LARGE SCALE GENOMIC DNA]</scope>
</reference>
<organism evidence="6 7">
    <name type="scientific">Candidatus Collierbacteria bacterium RIFOXYB1_FULL_49_13</name>
    <dbReference type="NCBI Taxonomy" id="1817728"/>
    <lineage>
        <taxon>Bacteria</taxon>
        <taxon>Candidatus Collieribacteriota</taxon>
    </lineage>
</organism>
<dbReference type="EMBL" id="MFAM01000023">
    <property type="protein sequence ID" value="OGD79358.1"/>
    <property type="molecule type" value="Genomic_DNA"/>
</dbReference>
<dbReference type="InterPro" id="IPR001207">
    <property type="entry name" value="Transposase_mutator"/>
</dbReference>
<accession>A0A1F5FI84</accession>
<comment type="similarity">
    <text evidence="2">Belongs to the transposase mutator family.</text>
</comment>
<evidence type="ECO:0000256" key="5">
    <source>
        <dbReference type="ARBA" id="ARBA00023172"/>
    </source>
</evidence>
<keyword evidence="4" id="KW-0238">DNA-binding</keyword>